<evidence type="ECO:0000313" key="1">
    <source>
        <dbReference type="EMBL" id="MBM7587426.1"/>
    </source>
</evidence>
<gene>
    <name evidence="1" type="ORF">JOC86_003999</name>
</gene>
<keyword evidence="2" id="KW-1185">Reference proteome</keyword>
<name>A0ABS2NIR4_9BACI</name>
<sequence length="78" mass="9035">MYYGHPFHNRVYNPYEELKNETLQAVSPFVEYGLKEATYTSYSHALTEVAAIAYLLGKGCDPQTAYKTVESWEKNEMF</sequence>
<protein>
    <submittedName>
        <fullName evidence="1">Uncharacterized protein YmfQ (DUF2313 family)</fullName>
    </submittedName>
</protein>
<dbReference type="RefSeq" id="WP_205174594.1">
    <property type="nucleotide sequence ID" value="NZ_JAFBDZ010000004.1"/>
</dbReference>
<organism evidence="1 2">
    <name type="scientific">Rossellomorea pakistanensis</name>
    <dbReference type="NCBI Taxonomy" id="992288"/>
    <lineage>
        <taxon>Bacteria</taxon>
        <taxon>Bacillati</taxon>
        <taxon>Bacillota</taxon>
        <taxon>Bacilli</taxon>
        <taxon>Bacillales</taxon>
        <taxon>Bacillaceae</taxon>
        <taxon>Rossellomorea</taxon>
    </lineage>
</organism>
<comment type="caution">
    <text evidence="1">The sequence shown here is derived from an EMBL/GenBank/DDBJ whole genome shotgun (WGS) entry which is preliminary data.</text>
</comment>
<evidence type="ECO:0000313" key="2">
    <source>
        <dbReference type="Proteomes" id="UP001646157"/>
    </source>
</evidence>
<proteinExistence type="predicted"/>
<accession>A0ABS2NIR4</accession>
<dbReference type="EMBL" id="JAFBDZ010000004">
    <property type="protein sequence ID" value="MBM7587426.1"/>
    <property type="molecule type" value="Genomic_DNA"/>
</dbReference>
<reference evidence="1 2" key="1">
    <citation type="submission" date="2021-01" db="EMBL/GenBank/DDBJ databases">
        <title>Genomic Encyclopedia of Type Strains, Phase IV (KMG-IV): sequencing the most valuable type-strain genomes for metagenomic binning, comparative biology and taxonomic classification.</title>
        <authorList>
            <person name="Goeker M."/>
        </authorList>
    </citation>
    <scope>NUCLEOTIDE SEQUENCE [LARGE SCALE GENOMIC DNA]</scope>
    <source>
        <strain evidence="1 2">DSM 24834</strain>
    </source>
</reference>
<dbReference type="Proteomes" id="UP001646157">
    <property type="component" value="Unassembled WGS sequence"/>
</dbReference>